<protein>
    <submittedName>
        <fullName evidence="2">Abortive infection protein</fullName>
    </submittedName>
</protein>
<name>T0Y406_9ZZZZ</name>
<evidence type="ECO:0000313" key="2">
    <source>
        <dbReference type="EMBL" id="EQD26622.1"/>
    </source>
</evidence>
<dbReference type="Pfam" id="PF13304">
    <property type="entry name" value="AAA_21"/>
    <property type="match status" value="1"/>
</dbReference>
<dbReference type="GO" id="GO:0016887">
    <property type="term" value="F:ATP hydrolysis activity"/>
    <property type="evidence" value="ECO:0007669"/>
    <property type="project" value="InterPro"/>
</dbReference>
<dbReference type="PANTHER" id="PTHR40396:SF1">
    <property type="entry name" value="ATPASE AAA-TYPE CORE DOMAIN-CONTAINING PROTEIN"/>
    <property type="match status" value="1"/>
</dbReference>
<sequence>MFIGFSVKNFRSLRDKQTLSMVSSTDRSHVETHTIKTNVRSVPRVNRAGVVYGANASGKSNLIFALITMRNLVLHSTMLDGVRAEQYTPYRLERSSAGEPTEFEVVVLLDGIRYRYGFSYDAQRIRDEWLIVYKTGKGQSWFERRWNDVKGEHEWAPFSSYFSGAKETWRQATRPGALFLTTAIQLNNEQLRPLWNWFADGLVIVNWSGALGIGQTLQRMDDPAFKARALNLLRGADLHLADIEVEHVPGHQMALKLEAGKTLEVSTSLQNLPVVKYVHRLEGEDAVALDGRFESAGTQRLLSCIGPILDVLEAGTLLVVDEFDSSLHPMVVRFVLHLFHDPDVSKHGAQLWMTTHDTSLLDTELLRRDQVWFVDKDERQASRLYPLTDFSPRKGEALEKGYLRARYGGVPFISRTPLH</sequence>
<dbReference type="AlphaFoldDB" id="T0Y406"/>
<reference evidence="2" key="1">
    <citation type="submission" date="2013-08" db="EMBL/GenBank/DDBJ databases">
        <authorList>
            <person name="Mendez C."/>
            <person name="Richter M."/>
            <person name="Ferrer M."/>
            <person name="Sanchez J."/>
        </authorList>
    </citation>
    <scope>NUCLEOTIDE SEQUENCE</scope>
</reference>
<proteinExistence type="predicted"/>
<dbReference type="SUPFAM" id="SSF52540">
    <property type="entry name" value="P-loop containing nucleoside triphosphate hydrolases"/>
    <property type="match status" value="1"/>
</dbReference>
<organism evidence="2">
    <name type="scientific">mine drainage metagenome</name>
    <dbReference type="NCBI Taxonomy" id="410659"/>
    <lineage>
        <taxon>unclassified sequences</taxon>
        <taxon>metagenomes</taxon>
        <taxon>ecological metagenomes</taxon>
    </lineage>
</organism>
<accession>T0Y406</accession>
<dbReference type="EMBL" id="AUZY01013107">
    <property type="protein sequence ID" value="EQD26622.1"/>
    <property type="molecule type" value="Genomic_DNA"/>
</dbReference>
<dbReference type="PANTHER" id="PTHR40396">
    <property type="entry name" value="ATPASE-LIKE PROTEIN"/>
    <property type="match status" value="1"/>
</dbReference>
<gene>
    <name evidence="2" type="ORF">B1B_19517</name>
</gene>
<dbReference type="InterPro" id="IPR027417">
    <property type="entry name" value="P-loop_NTPase"/>
</dbReference>
<reference evidence="2" key="2">
    <citation type="journal article" date="2014" name="ISME J.">
        <title>Microbial stratification in low pH oxic and suboxic macroscopic growths along an acid mine drainage.</title>
        <authorList>
            <person name="Mendez-Garcia C."/>
            <person name="Mesa V."/>
            <person name="Sprenger R.R."/>
            <person name="Richter M."/>
            <person name="Diez M.S."/>
            <person name="Solano J."/>
            <person name="Bargiela R."/>
            <person name="Golyshina O.V."/>
            <person name="Manteca A."/>
            <person name="Ramos J.L."/>
            <person name="Gallego J.R."/>
            <person name="Llorente I."/>
            <person name="Martins Dos Santos V.A."/>
            <person name="Jensen O.N."/>
            <person name="Pelaez A.I."/>
            <person name="Sanchez J."/>
            <person name="Ferrer M."/>
        </authorList>
    </citation>
    <scope>NUCLEOTIDE SEQUENCE</scope>
</reference>
<feature type="domain" description="ATPase AAA-type core" evidence="1">
    <location>
        <begin position="50"/>
        <end position="362"/>
    </location>
</feature>
<dbReference type="Gene3D" id="3.40.50.300">
    <property type="entry name" value="P-loop containing nucleotide triphosphate hydrolases"/>
    <property type="match status" value="1"/>
</dbReference>
<comment type="caution">
    <text evidence="2">The sequence shown here is derived from an EMBL/GenBank/DDBJ whole genome shotgun (WGS) entry which is preliminary data.</text>
</comment>
<evidence type="ECO:0000259" key="1">
    <source>
        <dbReference type="Pfam" id="PF13304"/>
    </source>
</evidence>
<dbReference type="GO" id="GO:0005524">
    <property type="term" value="F:ATP binding"/>
    <property type="evidence" value="ECO:0007669"/>
    <property type="project" value="InterPro"/>
</dbReference>
<dbReference type="InterPro" id="IPR003959">
    <property type="entry name" value="ATPase_AAA_core"/>
</dbReference>